<dbReference type="InterPro" id="IPR051121">
    <property type="entry name" value="FAH"/>
</dbReference>
<dbReference type="Pfam" id="PF01557">
    <property type="entry name" value="FAA_hydrolase"/>
    <property type="match status" value="1"/>
</dbReference>
<dbReference type="GO" id="GO:0044281">
    <property type="term" value="P:small molecule metabolic process"/>
    <property type="evidence" value="ECO:0007669"/>
    <property type="project" value="UniProtKB-ARBA"/>
</dbReference>
<evidence type="ECO:0000313" key="4">
    <source>
        <dbReference type="EMBL" id="EPG73497.1"/>
    </source>
</evidence>
<dbReference type="PANTHER" id="PTHR42796">
    <property type="entry name" value="FUMARYLACETOACETATE HYDROLASE DOMAIN-CONTAINING PROTEIN 2A-RELATED"/>
    <property type="match status" value="1"/>
</dbReference>
<dbReference type="PANTHER" id="PTHR42796:SF4">
    <property type="entry name" value="FUMARYLACETOACETATE HYDROLASE DOMAIN-CONTAINING PROTEIN 2A"/>
    <property type="match status" value="1"/>
</dbReference>
<evidence type="ECO:0000313" key="5">
    <source>
        <dbReference type="Proteomes" id="UP000014540"/>
    </source>
</evidence>
<comment type="caution">
    <text evidence="4">The sequence shown here is derived from an EMBL/GenBank/DDBJ whole genome shotgun (WGS) entry which is preliminary data.</text>
</comment>
<dbReference type="OrthoDB" id="9805307at2"/>
<keyword evidence="5" id="KW-1185">Reference proteome</keyword>
<dbReference type="RefSeq" id="WP_016549977.1">
    <property type="nucleotide sequence ID" value="NZ_AKWZ02000010.1"/>
</dbReference>
<gene>
    <name evidence="4" type="ORF">LEP1GSC058_3574</name>
</gene>
<comment type="similarity">
    <text evidence="1">Belongs to the FAH family.</text>
</comment>
<evidence type="ECO:0000256" key="1">
    <source>
        <dbReference type="ARBA" id="ARBA00010211"/>
    </source>
</evidence>
<dbReference type="SUPFAM" id="SSF56529">
    <property type="entry name" value="FAH"/>
    <property type="match status" value="1"/>
</dbReference>
<evidence type="ECO:0000256" key="2">
    <source>
        <dbReference type="ARBA" id="ARBA00022723"/>
    </source>
</evidence>
<keyword evidence="2" id="KW-0479">Metal-binding</keyword>
<evidence type="ECO:0000259" key="3">
    <source>
        <dbReference type="Pfam" id="PF01557"/>
    </source>
</evidence>
<dbReference type="GO" id="GO:0003824">
    <property type="term" value="F:catalytic activity"/>
    <property type="evidence" value="ECO:0007669"/>
    <property type="project" value="InterPro"/>
</dbReference>
<dbReference type="GO" id="GO:0046872">
    <property type="term" value="F:metal ion binding"/>
    <property type="evidence" value="ECO:0007669"/>
    <property type="project" value="UniProtKB-KW"/>
</dbReference>
<accession>S3VZI8</accession>
<sequence length="312" mass="34945">MYRICKFESAGLENWGLVQDDSVIPIRGNHITDFIDSNWKVSVSADTKIPLQNIRLLSPFTPPCNVICQGKNYIEHIKETGMSPDDKDYNLFFMKANSSLSPAVGKVVRPKHVQLLDYEVEMALIIRKPILNSITVTEGNLHEYVAGITLANDISARDIQIPQGQWFKGKSYRTFCPVGPYVVLLDREDFKQVPNLRITLKVNGEIRQDSYIRNMIFSPAETLTELSGIMNLYPGDLVLTGTPSGVALKAPGGLVKRIASLLLSEKKMMKIFVQKQLEINRYLKDEDQIEATLRTEAGTIDTGVIKLKVTAS</sequence>
<dbReference type="InterPro" id="IPR011234">
    <property type="entry name" value="Fumarylacetoacetase-like_C"/>
</dbReference>
<dbReference type="AlphaFoldDB" id="S3VZI8"/>
<organism evidence="4 5">
    <name type="scientific">Leptospira fainei serovar Hurstbridge str. BUT 6</name>
    <dbReference type="NCBI Taxonomy" id="1193011"/>
    <lineage>
        <taxon>Bacteria</taxon>
        <taxon>Pseudomonadati</taxon>
        <taxon>Spirochaetota</taxon>
        <taxon>Spirochaetia</taxon>
        <taxon>Leptospirales</taxon>
        <taxon>Leptospiraceae</taxon>
        <taxon>Leptospira</taxon>
    </lineage>
</organism>
<dbReference type="Gene3D" id="3.90.850.10">
    <property type="entry name" value="Fumarylacetoacetase-like, C-terminal domain"/>
    <property type="match status" value="1"/>
</dbReference>
<dbReference type="InterPro" id="IPR036663">
    <property type="entry name" value="Fumarylacetoacetase_C_sf"/>
</dbReference>
<protein>
    <submittedName>
        <fullName evidence="4">FAH family protein</fullName>
    </submittedName>
</protein>
<proteinExistence type="inferred from homology"/>
<dbReference type="EMBL" id="AKWZ02000010">
    <property type="protein sequence ID" value="EPG73497.1"/>
    <property type="molecule type" value="Genomic_DNA"/>
</dbReference>
<dbReference type="STRING" id="1193011.LEP1GSC058_3574"/>
<name>S3VZI8_9LEPT</name>
<dbReference type="Proteomes" id="UP000014540">
    <property type="component" value="Unassembled WGS sequence"/>
</dbReference>
<feature type="domain" description="Fumarylacetoacetase-like C-terminal" evidence="3">
    <location>
        <begin position="66"/>
        <end position="302"/>
    </location>
</feature>
<reference evidence="4" key="1">
    <citation type="submission" date="2013-04" db="EMBL/GenBank/DDBJ databases">
        <authorList>
            <person name="Harkins D.M."/>
            <person name="Durkin A.S."/>
            <person name="Selengut J.D."/>
            <person name="Sanka R."/>
            <person name="DePew J."/>
            <person name="Purushe J."/>
            <person name="Ahmed A."/>
            <person name="van der Linden H."/>
            <person name="Goris M.G.A."/>
            <person name="Hartskeerl R.A."/>
            <person name="Vinetz J.M."/>
            <person name="Sutton G.G."/>
            <person name="Nelson W.C."/>
            <person name="Fouts D.E."/>
        </authorList>
    </citation>
    <scope>NUCLEOTIDE SEQUENCE [LARGE SCALE GENOMIC DNA]</scope>
    <source>
        <strain evidence="4">BUT 6</strain>
    </source>
</reference>